<feature type="transmembrane region" description="Helical" evidence="2">
    <location>
        <begin position="909"/>
        <end position="927"/>
    </location>
</feature>
<dbReference type="Gene3D" id="3.30.70.1430">
    <property type="entry name" value="Multidrug efflux transporter AcrB pore domain"/>
    <property type="match status" value="2"/>
</dbReference>
<keyword evidence="2" id="KW-0812">Transmembrane</keyword>
<dbReference type="EMBL" id="PNXY01000004">
    <property type="protein sequence ID" value="PMS32463.1"/>
    <property type="molecule type" value="Genomic_DNA"/>
</dbReference>
<keyword evidence="2" id="KW-1133">Transmembrane helix</keyword>
<reference evidence="4 5" key="1">
    <citation type="submission" date="2018-01" db="EMBL/GenBank/DDBJ databases">
        <title>Whole genome analyses suggest that Burkholderia sensu lato contains two further novel genera in the rhizoxinica-symbiotica group Mycetohabitans gen. nov., and Trinickia gen. nov.: implications for the evolution of diazotrophy and nodulation in the Burkholderiaceae.</title>
        <authorList>
            <person name="Estrada-de los Santos P."/>
            <person name="Palmer M."/>
            <person name="Chavez-Ramirez B."/>
            <person name="Beukes C."/>
            <person name="Steenkamp E.T."/>
            <person name="Hirsch A.M."/>
            <person name="Manyaka P."/>
            <person name="Maluk M."/>
            <person name="Lafos M."/>
            <person name="Crook M."/>
            <person name="Gross E."/>
            <person name="Simon M.F."/>
            <person name="Bueno dos Reis Junior F."/>
            <person name="Poole P.S."/>
            <person name="Venter S.N."/>
            <person name="James E.K."/>
        </authorList>
    </citation>
    <scope>NUCLEOTIDE SEQUENCE [LARGE SCALE GENOMIC DNA]</scope>
    <source>
        <strain evidence="4 5">WSM 3937</strain>
    </source>
</reference>
<feature type="transmembrane region" description="Helical" evidence="2">
    <location>
        <begin position="431"/>
        <end position="452"/>
    </location>
</feature>
<dbReference type="InterPro" id="IPR027463">
    <property type="entry name" value="AcrB_DN_DC_subdom"/>
</dbReference>
<gene>
    <name evidence="3" type="primary">czcA_1</name>
    <name evidence="4" type="ORF">C0Z16_07625</name>
    <name evidence="3" type="ORF">LMG27174_02338</name>
</gene>
<name>A0A2N7WSL4_9BURK</name>
<sequence length="1065" mass="114449">MWIVNVALKRPYTFIVMAILILLATPFVLFTTPVDVLPEINIPVVSIIWTYNGLSAEDMAHRIASVNERSLTTTVNDIEHIESQSLAGITILKVFLQPNANIQTAIAQTVAVEQAQLKQMPPGATPPLVISYSASSIPVIQLGLSSAKLSEQQLNDTALNFLRPQLVTIPGAAVPYPYGGKSRLISVDLNTRALLTKGLTPLDVVSAFNAQNLILPTGTAKIGKKEYTINMNGSPPTLEGLNDIPVRTVNGATTYLREVAHVRDGFSPQTNIVRQNGHRGVLISVLKNGSASTLSIVNTLHGLLPTARAALPPDLNITALFDQSVFVKAAVQGVVREAVIAAALTAAMILLFLGNWRSTCIIAVSIPLSILSSLIALHALGQTINIMTLGGLALAVGILVDDATVTIENIERHLHMGTNLHDAILEGAGEIAVPALVSTLCICIVFVPMFFLTGVARYLFVPLAEAVVFAMLASYILSRTLVPTLAMLLMGHAHKPKADAKPSLFARLYRRFDNGFERMRAAYIVILSSLLVRRGRFGSLFLGFCVVSMGLVFVLGEDFFPSVDAGNIRLHMRAPTGTRIEETARLADEVEKVIREVVPPKELGTILDNLGLPYSGINLSYSNAGTIGTLDGEIQIALNEGHEPTQIYIDKLRAMLPQRFPGVEFFFQPADIVTQILNFGLPAAVDVQISGVDQLGNFDVARKLLKQVRMIPGTVDTHIQQKLDEPAINLQMDRTRLQQLNLTASNVAQNVLISLSGSSQTSPGFWYNDRNGVEYNVAVQTPQYRISSIDDLLRTPVSGSATGPTQLLGNLVRVSPQNQFAVVTHYNIRPVINLYVSVDRRDLGSVADQVDKLVDNARASLPRGSQITVRGQVQTMRSSYFGLGLGVAMAIVLVYLLIVVNFQSWVDPLIIVSALPAALAGIVWILFLTGTHLSVPALTGAIMTMGVATANSILMVAFARQRLSAGAPPLTAALEAGASRIRPVLMTAFAMIIGMIPMALGLGEGAEQNAPLGRAVIGGLLFATVSTLFFVPLVFAAIHTRLARRHRDGAEGNSETAPPNRPGVG</sequence>
<feature type="transmembrane region" description="Helical" evidence="2">
    <location>
        <begin position="984"/>
        <end position="1003"/>
    </location>
</feature>
<dbReference type="PRINTS" id="PR00702">
    <property type="entry name" value="ACRIFLAVINRP"/>
</dbReference>
<evidence type="ECO:0000313" key="6">
    <source>
        <dbReference type="Proteomes" id="UP000494205"/>
    </source>
</evidence>
<dbReference type="Gene3D" id="1.20.1640.10">
    <property type="entry name" value="Multidrug efflux transporter AcrB transmembrane domain"/>
    <property type="match status" value="2"/>
</dbReference>
<dbReference type="Gene3D" id="3.30.70.1440">
    <property type="entry name" value="Multidrug efflux transporter AcrB pore domain"/>
    <property type="match status" value="1"/>
</dbReference>
<dbReference type="SUPFAM" id="SSF82866">
    <property type="entry name" value="Multidrug efflux transporter AcrB transmembrane domain"/>
    <property type="match status" value="2"/>
</dbReference>
<dbReference type="GO" id="GO:0042910">
    <property type="term" value="F:xenobiotic transmembrane transporter activity"/>
    <property type="evidence" value="ECO:0007669"/>
    <property type="project" value="TreeGrafter"/>
</dbReference>
<dbReference type="SUPFAM" id="SSF82693">
    <property type="entry name" value="Multidrug efflux transporter AcrB pore domain, PN1, PN2, PC1 and PC2 subdomains"/>
    <property type="match status" value="2"/>
</dbReference>
<keyword evidence="5" id="KW-1185">Reference proteome</keyword>
<dbReference type="PANTHER" id="PTHR32063">
    <property type="match status" value="1"/>
</dbReference>
<organism evidence="3 6">
    <name type="scientific">Paraburkholderia rhynchosiae</name>
    <dbReference type="NCBI Taxonomy" id="487049"/>
    <lineage>
        <taxon>Bacteria</taxon>
        <taxon>Pseudomonadati</taxon>
        <taxon>Pseudomonadota</taxon>
        <taxon>Betaproteobacteria</taxon>
        <taxon>Burkholderiales</taxon>
        <taxon>Burkholderiaceae</taxon>
        <taxon>Paraburkholderia</taxon>
    </lineage>
</organism>
<evidence type="ECO:0000313" key="3">
    <source>
        <dbReference type="EMBL" id="CAB3674959.1"/>
    </source>
</evidence>
<evidence type="ECO:0000313" key="5">
    <source>
        <dbReference type="Proteomes" id="UP000235659"/>
    </source>
</evidence>
<dbReference type="Pfam" id="PF00873">
    <property type="entry name" value="ACR_tran"/>
    <property type="match status" value="1"/>
</dbReference>
<protein>
    <submittedName>
        <fullName evidence="3">Cobalt-zinc-cadmium resistance protein CzcA</fullName>
    </submittedName>
    <submittedName>
        <fullName evidence="4">RND transporter</fullName>
    </submittedName>
</protein>
<dbReference type="Gene3D" id="3.30.70.1320">
    <property type="entry name" value="Multidrug efflux transporter AcrB pore domain like"/>
    <property type="match status" value="1"/>
</dbReference>
<dbReference type="InterPro" id="IPR001036">
    <property type="entry name" value="Acrflvin-R"/>
</dbReference>
<dbReference type="PANTHER" id="PTHR32063:SF8">
    <property type="entry name" value="CATION EFFLUX PROTEIN"/>
    <property type="match status" value="1"/>
</dbReference>
<feature type="transmembrane region" description="Helical" evidence="2">
    <location>
        <begin position="933"/>
        <end position="958"/>
    </location>
</feature>
<keyword evidence="2" id="KW-0472">Membrane</keyword>
<feature type="region of interest" description="Disordered" evidence="1">
    <location>
        <begin position="1046"/>
        <end position="1065"/>
    </location>
</feature>
<proteinExistence type="predicted"/>
<evidence type="ECO:0000256" key="2">
    <source>
        <dbReference type="SAM" id="Phobius"/>
    </source>
</evidence>
<feature type="transmembrane region" description="Helical" evidence="2">
    <location>
        <begin position="537"/>
        <end position="556"/>
    </location>
</feature>
<feature type="transmembrane region" description="Helical" evidence="2">
    <location>
        <begin position="458"/>
        <end position="477"/>
    </location>
</feature>
<dbReference type="OrthoDB" id="9177212at2"/>
<evidence type="ECO:0000313" key="4">
    <source>
        <dbReference type="EMBL" id="PMS32463.1"/>
    </source>
</evidence>
<dbReference type="Proteomes" id="UP000235659">
    <property type="component" value="Unassembled WGS sequence"/>
</dbReference>
<dbReference type="Proteomes" id="UP000494205">
    <property type="component" value="Unassembled WGS sequence"/>
</dbReference>
<feature type="transmembrane region" description="Helical" evidence="2">
    <location>
        <begin position="334"/>
        <end position="353"/>
    </location>
</feature>
<feature type="transmembrane region" description="Helical" evidence="2">
    <location>
        <begin position="360"/>
        <end position="380"/>
    </location>
</feature>
<dbReference type="AlphaFoldDB" id="A0A2N7WSL4"/>
<dbReference type="EMBL" id="CADIJZ010000007">
    <property type="protein sequence ID" value="CAB3674959.1"/>
    <property type="molecule type" value="Genomic_DNA"/>
</dbReference>
<dbReference type="SUPFAM" id="SSF82714">
    <property type="entry name" value="Multidrug efflux transporter AcrB TolC docking domain, DN and DC subdomains"/>
    <property type="match status" value="2"/>
</dbReference>
<dbReference type="RefSeq" id="WP_102631563.1">
    <property type="nucleotide sequence ID" value="NZ_CADIJZ010000007.1"/>
</dbReference>
<dbReference type="Gene3D" id="3.30.2090.10">
    <property type="entry name" value="Multidrug efflux transporter AcrB TolC docking domain, DN and DC subdomains"/>
    <property type="match status" value="2"/>
</dbReference>
<feature type="transmembrane region" description="Helical" evidence="2">
    <location>
        <begin position="880"/>
        <end position="902"/>
    </location>
</feature>
<accession>A0A2N7WSL4</accession>
<dbReference type="GO" id="GO:0005886">
    <property type="term" value="C:plasma membrane"/>
    <property type="evidence" value="ECO:0007669"/>
    <property type="project" value="TreeGrafter"/>
</dbReference>
<evidence type="ECO:0000256" key="1">
    <source>
        <dbReference type="SAM" id="MobiDB-lite"/>
    </source>
</evidence>
<feature type="transmembrane region" description="Helical" evidence="2">
    <location>
        <begin position="12"/>
        <end position="30"/>
    </location>
</feature>
<feature type="transmembrane region" description="Helical" evidence="2">
    <location>
        <begin position="1015"/>
        <end position="1038"/>
    </location>
</feature>
<reference evidence="3 6" key="2">
    <citation type="submission" date="2020-04" db="EMBL/GenBank/DDBJ databases">
        <authorList>
            <person name="De Canck E."/>
        </authorList>
    </citation>
    <scope>NUCLEOTIDE SEQUENCE [LARGE SCALE GENOMIC DNA]</scope>
    <source>
        <strain evidence="3 6">LMG 27174</strain>
    </source>
</reference>